<evidence type="ECO:0000256" key="1">
    <source>
        <dbReference type="SAM" id="MobiDB-lite"/>
    </source>
</evidence>
<sequence length="91" mass="10427">MGVHVQSPFQNKISSRNRNAREEHMNIPTLSLRTLDKKVDNLDRELWEEIKGVESKVMENMTSIETNILDAVTKSRLSSDNQRNTIGFEGP</sequence>
<accession>A0A251Q0A2</accession>
<feature type="compositionally biased region" description="Polar residues" evidence="1">
    <location>
        <begin position="7"/>
        <end position="17"/>
    </location>
</feature>
<feature type="region of interest" description="Disordered" evidence="1">
    <location>
        <begin position="1"/>
        <end position="25"/>
    </location>
</feature>
<dbReference type="Proteomes" id="UP000006882">
    <property type="component" value="Chromosome G3"/>
</dbReference>
<dbReference type="Gramene" id="ONI17233">
    <property type="protein sequence ID" value="ONI17233"/>
    <property type="gene ID" value="PRUPE_3G147600"/>
</dbReference>
<protein>
    <submittedName>
        <fullName evidence="2">Uncharacterized protein</fullName>
    </submittedName>
</protein>
<proteinExistence type="predicted"/>
<dbReference type="EMBL" id="CM007653">
    <property type="protein sequence ID" value="ONI17233.1"/>
    <property type="molecule type" value="Genomic_DNA"/>
</dbReference>
<dbReference type="AlphaFoldDB" id="A0A251Q0A2"/>
<gene>
    <name evidence="2" type="ORF">PRUPE_3G147600</name>
</gene>
<evidence type="ECO:0000313" key="2">
    <source>
        <dbReference type="EMBL" id="ONI17233.1"/>
    </source>
</evidence>
<evidence type="ECO:0000313" key="3">
    <source>
        <dbReference type="Proteomes" id="UP000006882"/>
    </source>
</evidence>
<reference evidence="2 3" key="1">
    <citation type="journal article" date="2013" name="Nat. Genet.">
        <title>The high-quality draft genome of peach (Prunus persica) identifies unique patterns of genetic diversity, domestication and genome evolution.</title>
        <authorList>
            <consortium name="International Peach Genome Initiative"/>
            <person name="Verde I."/>
            <person name="Abbott A.G."/>
            <person name="Scalabrin S."/>
            <person name="Jung S."/>
            <person name="Shu S."/>
            <person name="Marroni F."/>
            <person name="Zhebentyayeva T."/>
            <person name="Dettori M.T."/>
            <person name="Grimwood J."/>
            <person name="Cattonaro F."/>
            <person name="Zuccolo A."/>
            <person name="Rossini L."/>
            <person name="Jenkins J."/>
            <person name="Vendramin E."/>
            <person name="Meisel L.A."/>
            <person name="Decroocq V."/>
            <person name="Sosinski B."/>
            <person name="Prochnik S."/>
            <person name="Mitros T."/>
            <person name="Policriti A."/>
            <person name="Cipriani G."/>
            <person name="Dondini L."/>
            <person name="Ficklin S."/>
            <person name="Goodstein D.M."/>
            <person name="Xuan P."/>
            <person name="Del Fabbro C."/>
            <person name="Aramini V."/>
            <person name="Copetti D."/>
            <person name="Gonzalez S."/>
            <person name="Horner D.S."/>
            <person name="Falchi R."/>
            <person name="Lucas S."/>
            <person name="Mica E."/>
            <person name="Maldonado J."/>
            <person name="Lazzari B."/>
            <person name="Bielenberg D."/>
            <person name="Pirona R."/>
            <person name="Miculan M."/>
            <person name="Barakat A."/>
            <person name="Testolin R."/>
            <person name="Stella A."/>
            <person name="Tartarini S."/>
            <person name="Tonutti P."/>
            <person name="Arus P."/>
            <person name="Orellana A."/>
            <person name="Wells C."/>
            <person name="Main D."/>
            <person name="Vizzotto G."/>
            <person name="Silva H."/>
            <person name="Salamini F."/>
            <person name="Schmutz J."/>
            <person name="Morgante M."/>
            <person name="Rokhsar D.S."/>
        </authorList>
    </citation>
    <scope>NUCLEOTIDE SEQUENCE [LARGE SCALE GENOMIC DNA]</scope>
    <source>
        <strain evidence="3">cv. Nemared</strain>
    </source>
</reference>
<name>A0A251Q0A2_PRUPE</name>
<keyword evidence="3" id="KW-1185">Reference proteome</keyword>
<organism evidence="2 3">
    <name type="scientific">Prunus persica</name>
    <name type="common">Peach</name>
    <name type="synonym">Amygdalus persica</name>
    <dbReference type="NCBI Taxonomy" id="3760"/>
    <lineage>
        <taxon>Eukaryota</taxon>
        <taxon>Viridiplantae</taxon>
        <taxon>Streptophyta</taxon>
        <taxon>Embryophyta</taxon>
        <taxon>Tracheophyta</taxon>
        <taxon>Spermatophyta</taxon>
        <taxon>Magnoliopsida</taxon>
        <taxon>eudicotyledons</taxon>
        <taxon>Gunneridae</taxon>
        <taxon>Pentapetalae</taxon>
        <taxon>rosids</taxon>
        <taxon>fabids</taxon>
        <taxon>Rosales</taxon>
        <taxon>Rosaceae</taxon>
        <taxon>Amygdaloideae</taxon>
        <taxon>Amygdaleae</taxon>
        <taxon>Prunus</taxon>
    </lineage>
</organism>